<proteinExistence type="predicted"/>
<dbReference type="EMBL" id="MFJD01000003">
    <property type="protein sequence ID" value="OGG04402.1"/>
    <property type="molecule type" value="Genomic_DNA"/>
</dbReference>
<organism evidence="1 2">
    <name type="scientific">Candidatus Gottesmanbacteria bacterium RBG_16_52_11</name>
    <dbReference type="NCBI Taxonomy" id="1798374"/>
    <lineage>
        <taxon>Bacteria</taxon>
        <taxon>Candidatus Gottesmaniibacteriota</taxon>
    </lineage>
</organism>
<evidence type="ECO:0000313" key="2">
    <source>
        <dbReference type="Proteomes" id="UP000178448"/>
    </source>
</evidence>
<gene>
    <name evidence="1" type="ORF">A2Z33_04495</name>
</gene>
<comment type="caution">
    <text evidence="1">The sequence shown here is derived from an EMBL/GenBank/DDBJ whole genome shotgun (WGS) entry which is preliminary data.</text>
</comment>
<evidence type="ECO:0000313" key="1">
    <source>
        <dbReference type="EMBL" id="OGG04402.1"/>
    </source>
</evidence>
<dbReference type="Proteomes" id="UP000178448">
    <property type="component" value="Unassembled WGS sequence"/>
</dbReference>
<dbReference type="AlphaFoldDB" id="A0A1F5YWW7"/>
<sequence length="173" mass="19398">MNMAESEIAPKEQTESSYLRRFLDRWRKHLFGVEPQIEVSGGTMNEAGNLYTLTDPESGVTTEYALRKDRRVKTGISVIERSYFTETAADGTKNKIAAEFDEKTEIWVKKGLMGKISDAGEAIKPRYMADLIREQATPDAKPGWRLRIGKARFEEGRIAVGVPPLPIPGPAQR</sequence>
<accession>A0A1F5YWW7</accession>
<protein>
    <submittedName>
        <fullName evidence="1">Uncharacterized protein</fullName>
    </submittedName>
</protein>
<name>A0A1F5YWW7_9BACT</name>
<reference evidence="1 2" key="1">
    <citation type="journal article" date="2016" name="Nat. Commun.">
        <title>Thousands of microbial genomes shed light on interconnected biogeochemical processes in an aquifer system.</title>
        <authorList>
            <person name="Anantharaman K."/>
            <person name="Brown C.T."/>
            <person name="Hug L.A."/>
            <person name="Sharon I."/>
            <person name="Castelle C.J."/>
            <person name="Probst A.J."/>
            <person name="Thomas B.C."/>
            <person name="Singh A."/>
            <person name="Wilkins M.J."/>
            <person name="Karaoz U."/>
            <person name="Brodie E.L."/>
            <person name="Williams K.H."/>
            <person name="Hubbard S.S."/>
            <person name="Banfield J.F."/>
        </authorList>
    </citation>
    <scope>NUCLEOTIDE SEQUENCE [LARGE SCALE GENOMIC DNA]</scope>
</reference>